<dbReference type="PANTHER" id="PTHR11371">
    <property type="entry name" value="DEOXYRIBONUCLEASE"/>
    <property type="match status" value="1"/>
</dbReference>
<dbReference type="CDD" id="cd10283">
    <property type="entry name" value="MnuA_DNase1-like"/>
    <property type="match status" value="1"/>
</dbReference>
<dbReference type="AlphaFoldDB" id="A0A2U2PEX9"/>
<comment type="caution">
    <text evidence="5">The sequence shown here is derived from an EMBL/GenBank/DDBJ whole genome shotgun (WGS) entry which is preliminary data.</text>
</comment>
<name>A0A2U2PEX9_9SPHI</name>
<dbReference type="GO" id="GO:0004536">
    <property type="term" value="F:DNA nuclease activity"/>
    <property type="evidence" value="ECO:0007669"/>
    <property type="project" value="InterPro"/>
</dbReference>
<evidence type="ECO:0000259" key="4">
    <source>
        <dbReference type="Pfam" id="PF03372"/>
    </source>
</evidence>
<dbReference type="OrthoDB" id="5500612at2"/>
<comment type="similarity">
    <text evidence="1">Belongs to the DNase I family.</text>
</comment>
<gene>
    <name evidence="5" type="ORF">DDR33_14000</name>
</gene>
<dbReference type="RefSeq" id="WP_109416427.1">
    <property type="nucleotide sequence ID" value="NZ_QEAS01000011.1"/>
</dbReference>
<evidence type="ECO:0000313" key="5">
    <source>
        <dbReference type="EMBL" id="PWG79910.1"/>
    </source>
</evidence>
<dbReference type="SUPFAM" id="SSF56219">
    <property type="entry name" value="DNase I-like"/>
    <property type="match status" value="1"/>
</dbReference>
<dbReference type="GO" id="GO:0016787">
    <property type="term" value="F:hydrolase activity"/>
    <property type="evidence" value="ECO:0007669"/>
    <property type="project" value="UniProtKB-KW"/>
</dbReference>
<reference evidence="5 6" key="1">
    <citation type="submission" date="2018-04" db="EMBL/GenBank/DDBJ databases">
        <title>Pedobacter chongqingensis sp. nov., isolated from a rottenly hemp rope.</title>
        <authorList>
            <person name="Cai Y."/>
        </authorList>
    </citation>
    <scope>NUCLEOTIDE SEQUENCE [LARGE SCALE GENOMIC DNA]</scope>
    <source>
        <strain evidence="5 6">FJ4-8</strain>
    </source>
</reference>
<keyword evidence="3" id="KW-0378">Hydrolase</keyword>
<keyword evidence="5" id="KW-0255">Endonuclease</keyword>
<evidence type="ECO:0000256" key="2">
    <source>
        <dbReference type="ARBA" id="ARBA00022722"/>
    </source>
</evidence>
<organism evidence="5 6">
    <name type="scientific">Pararcticibacter amylolyticus</name>
    <dbReference type="NCBI Taxonomy" id="2173175"/>
    <lineage>
        <taxon>Bacteria</taxon>
        <taxon>Pseudomonadati</taxon>
        <taxon>Bacteroidota</taxon>
        <taxon>Sphingobacteriia</taxon>
        <taxon>Sphingobacteriales</taxon>
        <taxon>Sphingobacteriaceae</taxon>
        <taxon>Pararcticibacter</taxon>
    </lineage>
</organism>
<keyword evidence="6" id="KW-1185">Reference proteome</keyword>
<dbReference type="InterPro" id="IPR016202">
    <property type="entry name" value="DNase_I"/>
</dbReference>
<dbReference type="PANTHER" id="PTHR11371:SF31">
    <property type="entry name" value="EXTRACELLULAR NUCLEASE"/>
    <property type="match status" value="1"/>
</dbReference>
<sequence>MKFLLTLVQIFFFVVAFAQRPLTVCSWNIQNLGKSKSAAEIEFIANTLREFDVVAIQEVVAGPEGPKAVARLHDALNRKGFKWDYVISQNTSGSKGASERYAFLWKTSRVNIADTAFLDQKFRNEIEREPFIIHLAVEGKILTLVSFHALPKSKQPAKEIRYFQFYPQIYTKGPLLFCGDFNTPQSHSVFNPMKKQGYTPALEGKKTTLRQKCLNDGCLASEYDNFFFRPDQVKLRKAGVVHFYESFSDVKKAREISDHLPVFVEVELSGSSEN</sequence>
<proteinExistence type="inferred from homology"/>
<evidence type="ECO:0000256" key="3">
    <source>
        <dbReference type="ARBA" id="ARBA00022801"/>
    </source>
</evidence>
<dbReference type="InterPro" id="IPR005135">
    <property type="entry name" value="Endo/exonuclease/phosphatase"/>
</dbReference>
<dbReference type="EMBL" id="QEAS01000011">
    <property type="protein sequence ID" value="PWG79910.1"/>
    <property type="molecule type" value="Genomic_DNA"/>
</dbReference>
<accession>A0A2U2PEX9</accession>
<dbReference type="GO" id="GO:0006308">
    <property type="term" value="P:DNA catabolic process"/>
    <property type="evidence" value="ECO:0007669"/>
    <property type="project" value="InterPro"/>
</dbReference>
<dbReference type="SMART" id="SM00476">
    <property type="entry name" value="DNaseIc"/>
    <property type="match status" value="1"/>
</dbReference>
<dbReference type="Pfam" id="PF03372">
    <property type="entry name" value="Exo_endo_phos"/>
    <property type="match status" value="1"/>
</dbReference>
<dbReference type="InterPro" id="IPR036691">
    <property type="entry name" value="Endo/exonu/phosph_ase_sf"/>
</dbReference>
<dbReference type="GO" id="GO:0004519">
    <property type="term" value="F:endonuclease activity"/>
    <property type="evidence" value="ECO:0007669"/>
    <property type="project" value="UniProtKB-KW"/>
</dbReference>
<dbReference type="Gene3D" id="3.60.10.10">
    <property type="entry name" value="Endonuclease/exonuclease/phosphatase"/>
    <property type="match status" value="1"/>
</dbReference>
<dbReference type="Proteomes" id="UP000245647">
    <property type="component" value="Unassembled WGS sequence"/>
</dbReference>
<evidence type="ECO:0000313" key="6">
    <source>
        <dbReference type="Proteomes" id="UP000245647"/>
    </source>
</evidence>
<feature type="domain" description="Endonuclease/exonuclease/phosphatase" evidence="4">
    <location>
        <begin position="25"/>
        <end position="259"/>
    </location>
</feature>
<protein>
    <submittedName>
        <fullName evidence="5">Endonuclease</fullName>
    </submittedName>
</protein>
<evidence type="ECO:0000256" key="1">
    <source>
        <dbReference type="ARBA" id="ARBA00007359"/>
    </source>
</evidence>
<keyword evidence="2" id="KW-0540">Nuclease</keyword>